<keyword evidence="4" id="KW-1185">Reference proteome</keyword>
<protein>
    <submittedName>
        <fullName evidence="3">Uncharacterized protein</fullName>
    </submittedName>
</protein>
<reference evidence="4" key="1">
    <citation type="submission" date="2015-01" db="EMBL/GenBank/DDBJ databases">
        <authorList>
            <person name="Aksoy S."/>
            <person name="Warren W."/>
            <person name="Wilson R.K."/>
        </authorList>
    </citation>
    <scope>NUCLEOTIDE SEQUENCE [LARGE SCALE GENOMIC DNA]</scope>
    <source>
        <strain evidence="4">IAEA</strain>
    </source>
</reference>
<dbReference type="EMBL" id="JXJN01002798">
    <property type="status" value="NOT_ANNOTATED_CDS"/>
    <property type="molecule type" value="Genomic_DNA"/>
</dbReference>
<keyword evidence="2" id="KW-0812">Transmembrane</keyword>
<accession>A0A1B0ASI6</accession>
<evidence type="ECO:0000256" key="1">
    <source>
        <dbReference type="SAM" id="MobiDB-lite"/>
    </source>
</evidence>
<evidence type="ECO:0000256" key="2">
    <source>
        <dbReference type="SAM" id="Phobius"/>
    </source>
</evidence>
<keyword evidence="2" id="KW-1133">Transmembrane helix</keyword>
<dbReference type="AlphaFoldDB" id="A0A1B0ASI6"/>
<dbReference type="EnsemblMetazoa" id="GPPI007014-RA">
    <property type="protein sequence ID" value="GPPI007014-PA"/>
    <property type="gene ID" value="GPPI007014"/>
</dbReference>
<evidence type="ECO:0000313" key="3">
    <source>
        <dbReference type="EnsemblMetazoa" id="GPPI007014-PA"/>
    </source>
</evidence>
<reference evidence="3" key="2">
    <citation type="submission" date="2020-05" db="UniProtKB">
        <authorList>
            <consortium name="EnsemblMetazoa"/>
        </authorList>
    </citation>
    <scope>IDENTIFICATION</scope>
    <source>
        <strain evidence="3">IAEA</strain>
    </source>
</reference>
<name>A0A1B0ASI6_9MUSC</name>
<sequence>MFRLDLGCWNNCDQQLGPFPLNINSALRQGSLVITDIAWDQAITNASKQCLVTWEVSGGGLMGNLLTDSSTVELSLWSDTIYHVQVTCKHKVTIFVMIYIYNDNDDDGDDGDDDDDNEVKDEDEDNEEENDDDVGVRDTGGMRRSYKLIVDTHKLGDSTATGMQAIALETPFSKSLPHIYGNDALPASMGENDSRMRILKDSSKDFLTPYNPNAIIDTKPSLATPTTSATRATATTTTTTTTTIAGATTSTTSSIITISTKDELKNSYSAEYEVESGDTVISTKLIGVSNLVQTSSDFLSQSIVLAVVGSIVLFCGIIALYLLMPPIHKQVPVTICSIDHEVLIHNEIMPSQSPLNPTVSLCEQEGSLQTPKTTEHKNRSTLHV</sequence>
<feature type="region of interest" description="Disordered" evidence="1">
    <location>
        <begin position="106"/>
        <end position="139"/>
    </location>
</feature>
<feature type="transmembrane region" description="Helical" evidence="2">
    <location>
        <begin position="303"/>
        <end position="323"/>
    </location>
</feature>
<dbReference type="Proteomes" id="UP000092460">
    <property type="component" value="Unassembled WGS sequence"/>
</dbReference>
<feature type="compositionally biased region" description="Acidic residues" evidence="1">
    <location>
        <begin position="106"/>
        <end position="133"/>
    </location>
</feature>
<proteinExistence type="predicted"/>
<keyword evidence="2" id="KW-0472">Membrane</keyword>
<evidence type="ECO:0000313" key="4">
    <source>
        <dbReference type="Proteomes" id="UP000092460"/>
    </source>
</evidence>
<organism evidence="3 4">
    <name type="scientific">Glossina palpalis gambiensis</name>
    <dbReference type="NCBI Taxonomy" id="67801"/>
    <lineage>
        <taxon>Eukaryota</taxon>
        <taxon>Metazoa</taxon>
        <taxon>Ecdysozoa</taxon>
        <taxon>Arthropoda</taxon>
        <taxon>Hexapoda</taxon>
        <taxon>Insecta</taxon>
        <taxon>Pterygota</taxon>
        <taxon>Neoptera</taxon>
        <taxon>Endopterygota</taxon>
        <taxon>Diptera</taxon>
        <taxon>Brachycera</taxon>
        <taxon>Muscomorpha</taxon>
        <taxon>Hippoboscoidea</taxon>
        <taxon>Glossinidae</taxon>
        <taxon>Glossina</taxon>
    </lineage>
</organism>
<dbReference type="VEuPathDB" id="VectorBase:GPPI007014"/>